<keyword evidence="3" id="KW-1185">Reference proteome</keyword>
<proteinExistence type="predicted"/>
<reference evidence="2 3" key="2">
    <citation type="submission" date="2019-02" db="EMBL/GenBank/DDBJ databases">
        <title>'Lichenibacterium ramalinii' gen. nov. sp. nov., 'Lichenibacterium minor' gen. nov. sp. nov.</title>
        <authorList>
            <person name="Pankratov T."/>
        </authorList>
    </citation>
    <scope>NUCLEOTIDE SEQUENCE [LARGE SCALE GENOMIC DNA]</scope>
    <source>
        <strain evidence="2 3">RmlP001</strain>
    </source>
</reference>
<feature type="domain" description="ABM" evidence="1">
    <location>
        <begin position="23"/>
        <end position="95"/>
    </location>
</feature>
<dbReference type="AlphaFoldDB" id="A0A4Q2RCZ3"/>
<accession>A0A4Q2RCZ3</accession>
<protein>
    <submittedName>
        <fullName evidence="2">Antibiotic biosynthesis monooxygenase</fullName>
    </submittedName>
</protein>
<dbReference type="InterPro" id="IPR007138">
    <property type="entry name" value="ABM_dom"/>
</dbReference>
<reference evidence="2 3" key="1">
    <citation type="submission" date="2018-09" db="EMBL/GenBank/DDBJ databases">
        <authorList>
            <person name="Grouzdev D.S."/>
            <person name="Krutkina M.S."/>
        </authorList>
    </citation>
    <scope>NUCLEOTIDE SEQUENCE [LARGE SCALE GENOMIC DNA]</scope>
    <source>
        <strain evidence="2 3">RmlP001</strain>
    </source>
</reference>
<keyword evidence="2" id="KW-0560">Oxidoreductase</keyword>
<name>A0A4Q2RCZ3_9HYPH</name>
<evidence type="ECO:0000259" key="1">
    <source>
        <dbReference type="Pfam" id="PF03992"/>
    </source>
</evidence>
<evidence type="ECO:0000313" key="2">
    <source>
        <dbReference type="EMBL" id="RYB04628.1"/>
    </source>
</evidence>
<dbReference type="InterPro" id="IPR011008">
    <property type="entry name" value="Dimeric_a/b-barrel"/>
</dbReference>
<dbReference type="EMBL" id="QYBC01000009">
    <property type="protein sequence ID" value="RYB04628.1"/>
    <property type="molecule type" value="Genomic_DNA"/>
</dbReference>
<dbReference type="SUPFAM" id="SSF54909">
    <property type="entry name" value="Dimeric alpha+beta barrel"/>
    <property type="match status" value="1"/>
</dbReference>
<comment type="caution">
    <text evidence="2">The sequence shown here is derived from an EMBL/GenBank/DDBJ whole genome shotgun (WGS) entry which is preliminary data.</text>
</comment>
<keyword evidence="2" id="KW-0503">Monooxygenase</keyword>
<dbReference type="Pfam" id="PF03992">
    <property type="entry name" value="ABM"/>
    <property type="match status" value="1"/>
</dbReference>
<dbReference type="RefSeq" id="WP_129219385.1">
    <property type="nucleotide sequence ID" value="NZ_QYBC01000009.1"/>
</dbReference>
<dbReference type="GO" id="GO:0004497">
    <property type="term" value="F:monooxygenase activity"/>
    <property type="evidence" value="ECO:0007669"/>
    <property type="project" value="UniProtKB-KW"/>
</dbReference>
<organism evidence="2 3">
    <name type="scientific">Lichenibacterium ramalinae</name>
    <dbReference type="NCBI Taxonomy" id="2316527"/>
    <lineage>
        <taxon>Bacteria</taxon>
        <taxon>Pseudomonadati</taxon>
        <taxon>Pseudomonadota</taxon>
        <taxon>Alphaproteobacteria</taxon>
        <taxon>Hyphomicrobiales</taxon>
        <taxon>Lichenihabitantaceae</taxon>
        <taxon>Lichenibacterium</taxon>
    </lineage>
</organism>
<sequence>MPIFIEMDASVTLAQQLKEDGGPVVLINSFTVPDAAMDQTLAAWARDAAVMQRQPGFVSTQLHRGIAGSGLLLNYAEWDSVASFRAAFTNPEFRAQLAAYPDGITVSPHLFRKVAVPGICGG</sequence>
<dbReference type="OrthoDB" id="1494517at2"/>
<evidence type="ECO:0000313" key="3">
    <source>
        <dbReference type="Proteomes" id="UP000289411"/>
    </source>
</evidence>
<dbReference type="Proteomes" id="UP000289411">
    <property type="component" value="Unassembled WGS sequence"/>
</dbReference>
<dbReference type="Gene3D" id="3.30.70.100">
    <property type="match status" value="1"/>
</dbReference>
<gene>
    <name evidence="2" type="ORF">D3272_11780</name>
</gene>